<gene>
    <name evidence="1" type="ORF">CNEO2_940022</name>
</gene>
<accession>A0AAD2DHJ5</accession>
<name>A0AAD2DHJ5_9CLOT</name>
<dbReference type="EMBL" id="CAMTCP010000297">
    <property type="protein sequence ID" value="CAI3697168.1"/>
    <property type="molecule type" value="Genomic_DNA"/>
</dbReference>
<dbReference type="AlphaFoldDB" id="A0AAD2DHJ5"/>
<comment type="caution">
    <text evidence="1">The sequence shown here is derived from an EMBL/GenBank/DDBJ whole genome shotgun (WGS) entry which is preliminary data.</text>
</comment>
<proteinExistence type="predicted"/>
<reference evidence="1" key="1">
    <citation type="submission" date="2022-10" db="EMBL/GenBank/DDBJ databases">
        <authorList>
            <person name="Aires J."/>
            <person name="Mesa V."/>
        </authorList>
    </citation>
    <scope>NUCLEOTIDE SEQUENCE</scope>
    <source>
        <strain evidence="1">Clostridium neonatale JD116</strain>
    </source>
</reference>
<organism evidence="1 2">
    <name type="scientific">Clostridium neonatale</name>
    <dbReference type="NCBI Taxonomy" id="137838"/>
    <lineage>
        <taxon>Bacteria</taxon>
        <taxon>Bacillati</taxon>
        <taxon>Bacillota</taxon>
        <taxon>Clostridia</taxon>
        <taxon>Eubacteriales</taxon>
        <taxon>Clostridiaceae</taxon>
        <taxon>Clostridium</taxon>
    </lineage>
</organism>
<evidence type="ECO:0000313" key="2">
    <source>
        <dbReference type="Proteomes" id="UP001189143"/>
    </source>
</evidence>
<evidence type="ECO:0000313" key="1">
    <source>
        <dbReference type="EMBL" id="CAI3697168.1"/>
    </source>
</evidence>
<sequence>MSFFIILFFCASILVAFFCEIKNLISIKKINQSKKVIIKAFVNVLLLFIFTLCYIFSFINYYIVSSNSNIANVIGMLAILIYIILKNL</sequence>
<dbReference type="Proteomes" id="UP001189143">
    <property type="component" value="Unassembled WGS sequence"/>
</dbReference>
<protein>
    <submittedName>
        <fullName evidence="1">Uncharacterized protein</fullName>
    </submittedName>
</protein>